<evidence type="ECO:0000313" key="1">
    <source>
        <dbReference type="EMBL" id="ADB63563.1"/>
    </source>
</evidence>
<geneLocation type="plasmid" evidence="1 2">
    <name>pHTUR03</name>
</geneLocation>
<protein>
    <submittedName>
        <fullName evidence="1">Uncharacterized protein</fullName>
    </submittedName>
</protein>
<dbReference type="AlphaFoldDB" id="D2S2G6"/>
<keyword evidence="2" id="KW-1185">Reference proteome</keyword>
<organism evidence="1 2">
    <name type="scientific">Haloterrigena turkmenica (strain ATCC 51198 / DSM 5511 / JCM 9101 / NCIMB 13204 / VKM B-1734 / 4k)</name>
    <name type="common">Halococcus turkmenicus</name>
    <dbReference type="NCBI Taxonomy" id="543526"/>
    <lineage>
        <taxon>Archaea</taxon>
        <taxon>Methanobacteriati</taxon>
        <taxon>Methanobacteriota</taxon>
        <taxon>Stenosarchaea group</taxon>
        <taxon>Halobacteria</taxon>
        <taxon>Halobacteriales</taxon>
        <taxon>Natrialbaceae</taxon>
        <taxon>Haloterrigena</taxon>
    </lineage>
</organism>
<dbReference type="KEGG" id="htu:Htur_4791"/>
<dbReference type="HOGENOM" id="CLU_3282969_0_0_2"/>
<accession>D2S2G6</accession>
<dbReference type="Proteomes" id="UP000001903">
    <property type="component" value="Plasmid pHTUR03"/>
</dbReference>
<dbReference type="EMBL" id="CP001863">
    <property type="protein sequence ID" value="ADB63563.1"/>
    <property type="molecule type" value="Genomic_DNA"/>
</dbReference>
<proteinExistence type="predicted"/>
<sequence length="34" mass="3927">MEQNISRLHFVDLGSDFDTKNMEIGTLLNVSFVR</sequence>
<gene>
    <name evidence="1" type="ordered locus">Htur_4791</name>
</gene>
<name>D2S2G6_HALTV</name>
<reference evidence="1 2" key="1">
    <citation type="journal article" date="2010" name="Stand. Genomic Sci.">
        <title>Complete genome sequence of Haloterrigena turkmenica type strain (4k).</title>
        <authorList>
            <person name="Saunders E."/>
            <person name="Tindall B.J."/>
            <person name="Fahnrich R."/>
            <person name="Lapidus A."/>
            <person name="Copeland A."/>
            <person name="Del Rio T.G."/>
            <person name="Lucas S."/>
            <person name="Chen F."/>
            <person name="Tice H."/>
            <person name="Cheng J.F."/>
            <person name="Han C."/>
            <person name="Detter J.C."/>
            <person name="Bruce D."/>
            <person name="Goodwin L."/>
            <person name="Chain P."/>
            <person name="Pitluck S."/>
            <person name="Pati A."/>
            <person name="Ivanova N."/>
            <person name="Mavromatis K."/>
            <person name="Chen A."/>
            <person name="Palaniappan K."/>
            <person name="Land M."/>
            <person name="Hauser L."/>
            <person name="Chang Y.J."/>
            <person name="Jeffries C.D."/>
            <person name="Brettin T."/>
            <person name="Rohde M."/>
            <person name="Goker M."/>
            <person name="Bristow J."/>
            <person name="Eisen J.A."/>
            <person name="Markowitz V."/>
            <person name="Hugenholtz P."/>
            <person name="Klenk H.P."/>
            <person name="Kyrpides N.C."/>
        </authorList>
    </citation>
    <scope>NUCLEOTIDE SEQUENCE [LARGE SCALE GENOMIC DNA]</scope>
    <source>
        <strain evidence="2">ATCC 51198 / DSM 5511 / JCM 9101 / NCIMB 13204 / VKM B-1734 / 4k</strain>
    </source>
</reference>
<evidence type="ECO:0000313" key="2">
    <source>
        <dbReference type="Proteomes" id="UP000001903"/>
    </source>
</evidence>
<keyword evidence="1" id="KW-0614">Plasmid</keyword>